<reference evidence="3 4" key="1">
    <citation type="submission" date="2023-01" db="EMBL/GenBank/DDBJ databases">
        <title>Novel diversity within Roseofilum (Cyanobacteria; Desertifilaceae) from marine benthic mats with descriptions of four novel species.</title>
        <authorList>
            <person name="Wang Y."/>
            <person name="Berthold D.E."/>
            <person name="Hu J."/>
            <person name="Lefler F.W."/>
            <person name="Laughinghouse H.D. IV."/>
        </authorList>
    </citation>
    <scope>NUCLEOTIDE SEQUENCE [LARGE SCALE GENOMIC DNA]</scope>
    <source>
        <strain evidence="3 4">BLCC-M114</strain>
    </source>
</reference>
<keyword evidence="2" id="KW-1277">Toxin-antitoxin system</keyword>
<keyword evidence="4" id="KW-1185">Reference proteome</keyword>
<dbReference type="InterPro" id="IPR035093">
    <property type="entry name" value="RelE/ParE_toxin_dom_sf"/>
</dbReference>
<dbReference type="EMBL" id="JAQOSO010000109">
    <property type="protein sequence ID" value="MDJ1176616.1"/>
    <property type="molecule type" value="Genomic_DNA"/>
</dbReference>
<evidence type="ECO:0000313" key="3">
    <source>
        <dbReference type="EMBL" id="MDJ1176616.1"/>
    </source>
</evidence>
<dbReference type="Proteomes" id="UP001235849">
    <property type="component" value="Unassembled WGS sequence"/>
</dbReference>
<evidence type="ECO:0000256" key="1">
    <source>
        <dbReference type="ARBA" id="ARBA00006226"/>
    </source>
</evidence>
<dbReference type="PANTHER" id="PTHR33755">
    <property type="entry name" value="TOXIN PARE1-RELATED"/>
    <property type="match status" value="1"/>
</dbReference>
<dbReference type="InterPro" id="IPR051803">
    <property type="entry name" value="TA_system_RelE-like_toxin"/>
</dbReference>
<comment type="similarity">
    <text evidence="1">Belongs to the RelE toxin family.</text>
</comment>
<name>A0ABT7BDM2_9CYAN</name>
<gene>
    <name evidence="3" type="ORF">PMG25_21240</name>
</gene>
<sequence>MANYQFSEDAIGDINKICDYIAQNNHSSASNLFDAIRQKCKLVANFPNMGKRYDKIRPNLRGFLVADYIVFYYPHDEGIVIVRIVSGYRDLDALFGENGDS</sequence>
<organism evidence="3 4">
    <name type="scientific">Roseofilum capinflatum BLCC-M114</name>
    <dbReference type="NCBI Taxonomy" id="3022440"/>
    <lineage>
        <taxon>Bacteria</taxon>
        <taxon>Bacillati</taxon>
        <taxon>Cyanobacteriota</taxon>
        <taxon>Cyanophyceae</taxon>
        <taxon>Desertifilales</taxon>
        <taxon>Desertifilaceae</taxon>
        <taxon>Roseofilum</taxon>
        <taxon>Roseofilum capinflatum</taxon>
    </lineage>
</organism>
<evidence type="ECO:0000256" key="2">
    <source>
        <dbReference type="ARBA" id="ARBA00022649"/>
    </source>
</evidence>
<dbReference type="PANTHER" id="PTHR33755:SF6">
    <property type="entry name" value="PLASMID STABILIZATION SYSTEM PROTEIN"/>
    <property type="match status" value="1"/>
</dbReference>
<dbReference type="Gene3D" id="3.30.2310.20">
    <property type="entry name" value="RelE-like"/>
    <property type="match status" value="1"/>
</dbReference>
<dbReference type="Pfam" id="PF05016">
    <property type="entry name" value="ParE_toxin"/>
    <property type="match status" value="1"/>
</dbReference>
<accession>A0ABT7BDM2</accession>
<protein>
    <submittedName>
        <fullName evidence="3">Type II toxin-antitoxin system RelE/ParE family toxin</fullName>
    </submittedName>
</protein>
<comment type="caution">
    <text evidence="3">The sequence shown here is derived from an EMBL/GenBank/DDBJ whole genome shotgun (WGS) entry which is preliminary data.</text>
</comment>
<dbReference type="InterPro" id="IPR007712">
    <property type="entry name" value="RelE/ParE_toxin"/>
</dbReference>
<proteinExistence type="inferred from homology"/>
<evidence type="ECO:0000313" key="4">
    <source>
        <dbReference type="Proteomes" id="UP001235849"/>
    </source>
</evidence>
<dbReference type="RefSeq" id="WP_283768892.1">
    <property type="nucleotide sequence ID" value="NZ_JAQOSO010000109.1"/>
</dbReference>